<dbReference type="STRING" id="1183438.GKIL_3685"/>
<dbReference type="KEGG" id="glj:GKIL_3685"/>
<evidence type="ECO:0000313" key="1">
    <source>
        <dbReference type="EMBL" id="AGY59931.1"/>
    </source>
</evidence>
<accession>U5QLZ5</accession>
<protein>
    <recommendedName>
        <fullName evidence="3">Periplasmic heavy metal sensor</fullName>
    </recommendedName>
</protein>
<dbReference type="RefSeq" id="WP_023175247.1">
    <property type="nucleotide sequence ID" value="NC_022600.1"/>
</dbReference>
<dbReference type="Proteomes" id="UP000017396">
    <property type="component" value="Chromosome"/>
</dbReference>
<evidence type="ECO:0008006" key="3">
    <source>
        <dbReference type="Google" id="ProtNLM"/>
    </source>
</evidence>
<gene>
    <name evidence="1" type="ORF">GKIL_3685</name>
</gene>
<name>U5QLZ5_GLOK1</name>
<sequence length="120" mass="13939">MNPLYPIARLGRLAWLAGLIVLLVGVRAGPLLAQAACNNPELEQNFSRQLREINFRIRERQEKIERMLADPSVPEEQIRLMAAELSNWRTRREQLAIAYILKQRHSDCPLPQFPGIRKER</sequence>
<evidence type="ECO:0000313" key="2">
    <source>
        <dbReference type="Proteomes" id="UP000017396"/>
    </source>
</evidence>
<proteinExistence type="predicted"/>
<dbReference type="OrthoDB" id="9913118at2"/>
<keyword evidence="2" id="KW-1185">Reference proteome</keyword>
<reference evidence="1 2" key="1">
    <citation type="journal article" date="2013" name="PLoS ONE">
        <title>Cultivation and Complete Genome Sequencing of Gloeobacter kilaueensis sp. nov., from a Lava Cave in Kilauea Caldera, Hawai'i.</title>
        <authorList>
            <person name="Saw J.H."/>
            <person name="Schatz M."/>
            <person name="Brown M.V."/>
            <person name="Kunkel D.D."/>
            <person name="Foster J.S."/>
            <person name="Shick H."/>
            <person name="Christensen S."/>
            <person name="Hou S."/>
            <person name="Wan X."/>
            <person name="Donachie S.P."/>
        </authorList>
    </citation>
    <scope>NUCLEOTIDE SEQUENCE [LARGE SCALE GENOMIC DNA]</scope>
    <source>
        <strain evidence="2">JS</strain>
    </source>
</reference>
<dbReference type="EMBL" id="CP003587">
    <property type="protein sequence ID" value="AGY59931.1"/>
    <property type="molecule type" value="Genomic_DNA"/>
</dbReference>
<dbReference type="AlphaFoldDB" id="U5QLZ5"/>
<dbReference type="HOGENOM" id="CLU_2046339_0_0_3"/>
<organism evidence="1 2">
    <name type="scientific">Gloeobacter kilaueensis (strain ATCC BAA-2537 / CCAP 1431/1 / ULC 316 / JS1)</name>
    <dbReference type="NCBI Taxonomy" id="1183438"/>
    <lineage>
        <taxon>Bacteria</taxon>
        <taxon>Bacillati</taxon>
        <taxon>Cyanobacteriota</taxon>
        <taxon>Cyanophyceae</taxon>
        <taxon>Gloeobacterales</taxon>
        <taxon>Gloeobacteraceae</taxon>
        <taxon>Gloeobacter</taxon>
    </lineage>
</organism>